<accession>M7B6N6</accession>
<organism evidence="3 4">
    <name type="scientific">Chelonia mydas</name>
    <name type="common">Green sea-turtle</name>
    <name type="synonym">Chelonia agassizi</name>
    <dbReference type="NCBI Taxonomy" id="8469"/>
    <lineage>
        <taxon>Eukaryota</taxon>
        <taxon>Metazoa</taxon>
        <taxon>Chordata</taxon>
        <taxon>Craniata</taxon>
        <taxon>Vertebrata</taxon>
        <taxon>Euteleostomi</taxon>
        <taxon>Archelosauria</taxon>
        <taxon>Testudinata</taxon>
        <taxon>Testudines</taxon>
        <taxon>Cryptodira</taxon>
        <taxon>Durocryptodira</taxon>
        <taxon>Americhelydia</taxon>
        <taxon>Chelonioidea</taxon>
        <taxon>Cheloniidae</taxon>
        <taxon>Chelonia</taxon>
    </lineage>
</organism>
<evidence type="ECO:0000256" key="1">
    <source>
        <dbReference type="SAM" id="MobiDB-lite"/>
    </source>
</evidence>
<keyword evidence="2" id="KW-0472">Membrane</keyword>
<reference evidence="4" key="1">
    <citation type="journal article" date="2013" name="Nat. Genet.">
        <title>The draft genomes of soft-shell turtle and green sea turtle yield insights into the development and evolution of the turtle-specific body plan.</title>
        <authorList>
            <person name="Wang Z."/>
            <person name="Pascual-Anaya J."/>
            <person name="Zadissa A."/>
            <person name="Li W."/>
            <person name="Niimura Y."/>
            <person name="Huang Z."/>
            <person name="Li C."/>
            <person name="White S."/>
            <person name="Xiong Z."/>
            <person name="Fang D."/>
            <person name="Wang B."/>
            <person name="Ming Y."/>
            <person name="Chen Y."/>
            <person name="Zheng Y."/>
            <person name="Kuraku S."/>
            <person name="Pignatelli M."/>
            <person name="Herrero J."/>
            <person name="Beal K."/>
            <person name="Nozawa M."/>
            <person name="Li Q."/>
            <person name="Wang J."/>
            <person name="Zhang H."/>
            <person name="Yu L."/>
            <person name="Shigenobu S."/>
            <person name="Wang J."/>
            <person name="Liu J."/>
            <person name="Flicek P."/>
            <person name="Searle S."/>
            <person name="Wang J."/>
            <person name="Kuratani S."/>
            <person name="Yin Y."/>
            <person name="Aken B."/>
            <person name="Zhang G."/>
            <person name="Irie N."/>
        </authorList>
    </citation>
    <scope>NUCLEOTIDE SEQUENCE [LARGE SCALE GENOMIC DNA]</scope>
</reference>
<protein>
    <submittedName>
        <fullName evidence="3">Uncharacterized protein</fullName>
    </submittedName>
</protein>
<feature type="compositionally biased region" description="Basic and acidic residues" evidence="1">
    <location>
        <begin position="170"/>
        <end position="181"/>
    </location>
</feature>
<keyword evidence="4" id="KW-1185">Reference proteome</keyword>
<evidence type="ECO:0000313" key="3">
    <source>
        <dbReference type="EMBL" id="EMP33641.1"/>
    </source>
</evidence>
<evidence type="ECO:0000256" key="2">
    <source>
        <dbReference type="SAM" id="Phobius"/>
    </source>
</evidence>
<gene>
    <name evidence="3" type="ORF">UY3_09172</name>
</gene>
<dbReference type="Proteomes" id="UP000031443">
    <property type="component" value="Unassembled WGS sequence"/>
</dbReference>
<feature type="compositionally biased region" description="Basic and acidic residues" evidence="1">
    <location>
        <begin position="1"/>
        <end position="17"/>
    </location>
</feature>
<keyword evidence="2" id="KW-1133">Transmembrane helix</keyword>
<evidence type="ECO:0000313" key="4">
    <source>
        <dbReference type="Proteomes" id="UP000031443"/>
    </source>
</evidence>
<feature type="region of interest" description="Disordered" evidence="1">
    <location>
        <begin position="1"/>
        <end position="25"/>
    </location>
</feature>
<keyword evidence="2" id="KW-0812">Transmembrane</keyword>
<name>M7B6N6_CHEMY</name>
<sequence>MKVKELRQAYQKTKEANGRSGSEPHTCHFYDQLHGILGGDPTTIPPLSMDTCKGGVSRNREEDFVDEEEEEEELENAQQASGESVLPSSQDLFITLEPIPSQGEIPDPEAGEGSSARAFRNVCVHVLITIALVLVCLAQFCTYSRIMRKAFTMLTTAAVTNSAEALVMKNKPEKDKHRDDPTLLTQTKLSLKNQVNT</sequence>
<dbReference type="AlphaFoldDB" id="M7B6N6"/>
<feature type="compositionally biased region" description="Polar residues" evidence="1">
    <location>
        <begin position="183"/>
        <end position="197"/>
    </location>
</feature>
<proteinExistence type="predicted"/>
<feature type="region of interest" description="Disordered" evidence="1">
    <location>
        <begin position="170"/>
        <end position="197"/>
    </location>
</feature>
<dbReference type="EMBL" id="KB535353">
    <property type="protein sequence ID" value="EMP33641.1"/>
    <property type="molecule type" value="Genomic_DNA"/>
</dbReference>
<feature type="transmembrane region" description="Helical" evidence="2">
    <location>
        <begin position="124"/>
        <end position="143"/>
    </location>
</feature>